<protein>
    <submittedName>
        <fullName evidence="1">Uncharacterized protein</fullName>
    </submittedName>
</protein>
<evidence type="ECO:0000313" key="2">
    <source>
        <dbReference type="Proteomes" id="UP000466692"/>
    </source>
</evidence>
<comment type="caution">
    <text evidence="1">The sequence shown here is derived from an EMBL/GenBank/DDBJ whole genome shotgun (WGS) entry which is preliminary data.</text>
</comment>
<name>A0ACC7VJY1_9BACI</name>
<organism evidence="1 2">
    <name type="scientific">Pontibacillus yanchengensis</name>
    <dbReference type="NCBI Taxonomy" id="462910"/>
    <lineage>
        <taxon>Bacteria</taxon>
        <taxon>Bacillati</taxon>
        <taxon>Bacillota</taxon>
        <taxon>Bacilli</taxon>
        <taxon>Bacillales</taxon>
        <taxon>Bacillaceae</taxon>
        <taxon>Pontibacillus</taxon>
    </lineage>
</organism>
<evidence type="ECO:0000313" key="1">
    <source>
        <dbReference type="EMBL" id="MYL54930.1"/>
    </source>
</evidence>
<dbReference type="Proteomes" id="UP000466692">
    <property type="component" value="Unassembled WGS sequence"/>
</dbReference>
<proteinExistence type="predicted"/>
<accession>A0ACC7VJY1</accession>
<sequence>MRLDIDNWDPITVSEINEVFSKIPINWCIAGGWALDIHISKKTRVHKDIDVIIFREDQQVLYHYLNGAWDLYKAENGKLVSWKQGEYLGSTNDIWVSKDAYSSWAFQIMLVDTDNDEWIYRRDKSIRASKEKIMHKSQDGIPYIKPEIQLLYKAGASIIRNKDLQDFQNILPFLDTREKEWLKDAINKQFPCGHSWLKCL</sequence>
<reference evidence="1" key="1">
    <citation type="submission" date="2019-11" db="EMBL/GenBank/DDBJ databases">
        <title>Genome sequences of 17 halophilic strains isolated from different environments.</title>
        <authorList>
            <person name="Furrow R.E."/>
        </authorList>
    </citation>
    <scope>NUCLEOTIDE SEQUENCE</scope>
    <source>
        <strain evidence="1">22510_22_Filter</strain>
    </source>
</reference>
<dbReference type="EMBL" id="WMEU01000006">
    <property type="protein sequence ID" value="MYL54930.1"/>
    <property type="molecule type" value="Genomic_DNA"/>
</dbReference>
<gene>
    <name evidence="1" type="ORF">GLW08_16470</name>
</gene>
<keyword evidence="2" id="KW-1185">Reference proteome</keyword>